<keyword evidence="11" id="KW-1185">Reference proteome</keyword>
<dbReference type="EMBL" id="JBHSCN010000006">
    <property type="protein sequence ID" value="MFC4244769.1"/>
    <property type="molecule type" value="Genomic_DNA"/>
</dbReference>
<dbReference type="InterPro" id="IPR011701">
    <property type="entry name" value="MFS"/>
</dbReference>
<accession>A0ABV8QBR7</accession>
<comment type="similarity">
    <text evidence="2">Belongs to the major facilitator superfamily.</text>
</comment>
<evidence type="ECO:0000313" key="11">
    <source>
        <dbReference type="Proteomes" id="UP001595900"/>
    </source>
</evidence>
<feature type="transmembrane region" description="Helical" evidence="8">
    <location>
        <begin position="229"/>
        <end position="250"/>
    </location>
</feature>
<evidence type="ECO:0000256" key="8">
    <source>
        <dbReference type="SAM" id="Phobius"/>
    </source>
</evidence>
<dbReference type="PROSITE" id="PS50850">
    <property type="entry name" value="MFS"/>
    <property type="match status" value="1"/>
</dbReference>
<keyword evidence="3" id="KW-0813">Transport</keyword>
<keyword evidence="5 8" id="KW-0812">Transmembrane</keyword>
<dbReference type="Gene3D" id="1.20.1250.20">
    <property type="entry name" value="MFS general substrate transporter like domains"/>
    <property type="match status" value="1"/>
</dbReference>
<dbReference type="PANTHER" id="PTHR43271">
    <property type="entry name" value="BLL2771 PROTEIN"/>
    <property type="match status" value="1"/>
</dbReference>
<proteinExistence type="inferred from homology"/>
<feature type="transmembrane region" description="Helical" evidence="8">
    <location>
        <begin position="318"/>
        <end position="339"/>
    </location>
</feature>
<feature type="transmembrane region" description="Helical" evidence="8">
    <location>
        <begin position="262"/>
        <end position="282"/>
    </location>
</feature>
<name>A0ABV8QBR7_9MICO</name>
<protein>
    <submittedName>
        <fullName evidence="10">MFS transporter</fullName>
    </submittedName>
</protein>
<dbReference type="CDD" id="cd17324">
    <property type="entry name" value="MFS_NepI_like"/>
    <property type="match status" value="1"/>
</dbReference>
<organism evidence="10 11">
    <name type="scientific">Gryllotalpicola reticulitermitis</name>
    <dbReference type="NCBI Taxonomy" id="1184153"/>
    <lineage>
        <taxon>Bacteria</taxon>
        <taxon>Bacillati</taxon>
        <taxon>Actinomycetota</taxon>
        <taxon>Actinomycetes</taxon>
        <taxon>Micrococcales</taxon>
        <taxon>Microbacteriaceae</taxon>
        <taxon>Gryllotalpicola</taxon>
    </lineage>
</organism>
<dbReference type="PANTHER" id="PTHR43271:SF1">
    <property type="entry name" value="INNER MEMBRANE TRANSPORT PROTEIN YNFM"/>
    <property type="match status" value="1"/>
</dbReference>
<feature type="transmembrane region" description="Helical" evidence="8">
    <location>
        <begin position="360"/>
        <end position="380"/>
    </location>
</feature>
<feature type="transmembrane region" description="Helical" evidence="8">
    <location>
        <begin position="65"/>
        <end position="85"/>
    </location>
</feature>
<evidence type="ECO:0000259" key="9">
    <source>
        <dbReference type="PROSITE" id="PS50850"/>
    </source>
</evidence>
<reference evidence="11" key="1">
    <citation type="journal article" date="2019" name="Int. J. Syst. Evol. Microbiol.">
        <title>The Global Catalogue of Microorganisms (GCM) 10K type strain sequencing project: providing services to taxonomists for standard genome sequencing and annotation.</title>
        <authorList>
            <consortium name="The Broad Institute Genomics Platform"/>
            <consortium name="The Broad Institute Genome Sequencing Center for Infectious Disease"/>
            <person name="Wu L."/>
            <person name="Ma J."/>
        </authorList>
    </citation>
    <scope>NUCLEOTIDE SEQUENCE [LARGE SCALE GENOMIC DNA]</scope>
    <source>
        <strain evidence="11">CGMCC 1.10363</strain>
    </source>
</reference>
<evidence type="ECO:0000313" key="10">
    <source>
        <dbReference type="EMBL" id="MFC4244769.1"/>
    </source>
</evidence>
<dbReference type="Proteomes" id="UP001595900">
    <property type="component" value="Unassembled WGS sequence"/>
</dbReference>
<feature type="transmembrane region" description="Helical" evidence="8">
    <location>
        <begin position="187"/>
        <end position="208"/>
    </location>
</feature>
<feature type="transmembrane region" description="Helical" evidence="8">
    <location>
        <begin position="28"/>
        <end position="45"/>
    </location>
</feature>
<evidence type="ECO:0000256" key="1">
    <source>
        <dbReference type="ARBA" id="ARBA00004651"/>
    </source>
</evidence>
<comment type="caution">
    <text evidence="10">The sequence shown here is derived from an EMBL/GenBank/DDBJ whole genome shotgun (WGS) entry which is preliminary data.</text>
</comment>
<keyword evidence="7 8" id="KW-0472">Membrane</keyword>
<evidence type="ECO:0000256" key="6">
    <source>
        <dbReference type="ARBA" id="ARBA00022989"/>
    </source>
</evidence>
<evidence type="ECO:0000256" key="5">
    <source>
        <dbReference type="ARBA" id="ARBA00022692"/>
    </source>
</evidence>
<dbReference type="RefSeq" id="WP_390230841.1">
    <property type="nucleotide sequence ID" value="NZ_JBHSCN010000006.1"/>
</dbReference>
<evidence type="ECO:0000256" key="3">
    <source>
        <dbReference type="ARBA" id="ARBA00022448"/>
    </source>
</evidence>
<sequence>MTDSSRPAAGGAGEWRGHARGSSEYRRILMALACAGIATFAQLYSPQGILPQIASSLRVTPDQSALLISAATIGLAVGVLPWSWVADRIGRLPAMRLSLAAATVLGFAVIVCPSFLGILVLRAGEGIALGGLPALALTYLQEEISPAHSALAAGTYVSGTTVGGLLGRIIAAPAAAVFGWRGGVGTVVVIAGAATVAFVLLTPAARGFRRAPAEHREPLLRLVGRQLRTPALLTLFAQGFLLMGGFVTLYNYLAFRLQAAPFQLPATITALLFFAYLAGTWSSRRAGSASARRGRLAVLLVSIAVMIAGILLTLVPSLWVIFIGLVVLTAGFFAAHSIASGWTAARAVVGRAQATSLYNLFYYLGSSVVGWAGGVVFTHAGWDATALAVAGLAAIAGCWAAAVLRSPGSSGATPRTPRLRESDGR</sequence>
<feature type="transmembrane region" description="Helical" evidence="8">
    <location>
        <begin position="386"/>
        <end position="404"/>
    </location>
</feature>
<dbReference type="InterPro" id="IPR036259">
    <property type="entry name" value="MFS_trans_sf"/>
</dbReference>
<feature type="transmembrane region" description="Helical" evidence="8">
    <location>
        <begin position="294"/>
        <end position="312"/>
    </location>
</feature>
<gene>
    <name evidence="10" type="ORF">ACFOYW_15450</name>
</gene>
<comment type="subcellular location">
    <subcellularLocation>
        <location evidence="1">Cell membrane</location>
        <topology evidence="1">Multi-pass membrane protein</topology>
    </subcellularLocation>
</comment>
<evidence type="ECO:0000256" key="7">
    <source>
        <dbReference type="ARBA" id="ARBA00023136"/>
    </source>
</evidence>
<keyword evidence="6 8" id="KW-1133">Transmembrane helix</keyword>
<dbReference type="InterPro" id="IPR020846">
    <property type="entry name" value="MFS_dom"/>
</dbReference>
<evidence type="ECO:0000256" key="4">
    <source>
        <dbReference type="ARBA" id="ARBA00022475"/>
    </source>
</evidence>
<dbReference type="SUPFAM" id="SSF103473">
    <property type="entry name" value="MFS general substrate transporter"/>
    <property type="match status" value="1"/>
</dbReference>
<keyword evidence="4" id="KW-1003">Cell membrane</keyword>
<feature type="domain" description="Major facilitator superfamily (MFS) profile" evidence="9">
    <location>
        <begin position="28"/>
        <end position="409"/>
    </location>
</feature>
<evidence type="ECO:0000256" key="2">
    <source>
        <dbReference type="ARBA" id="ARBA00008335"/>
    </source>
</evidence>
<dbReference type="Pfam" id="PF07690">
    <property type="entry name" value="MFS_1"/>
    <property type="match status" value="1"/>
</dbReference>
<feature type="transmembrane region" description="Helical" evidence="8">
    <location>
        <begin position="97"/>
        <end position="121"/>
    </location>
</feature>